<dbReference type="AlphaFoldDB" id="A0A2I1HIK4"/>
<dbReference type="VEuPathDB" id="FungiDB:RhiirA1_394763"/>
<comment type="caution">
    <text evidence="2">The sequence shown here is derived from an EMBL/GenBank/DDBJ whole genome shotgun (WGS) entry which is preliminary data.</text>
</comment>
<accession>A0A2I1HIK4</accession>
<sequence>MTSDMDCQKHSSCEGEYGGQNVTEKLLASYDNANHASYLFSLFPARYKACRTVGGCGSSANFLAKIKSSRSHPVVWFGVAQFQKLRLYTDSGTFPIWNWNFSHPLWERPFSRKPSYLAFPSKSICFCQNMPGIILYADCTERLQKKSEYPFTLTNRNPFDISKGSGFSPPTSSSSSEDEDYIKEVKKRIKKKQGTRSDVEYEETEDGLREVKVKKEKEPWAGKPGSRMGRKKKKGKNKK</sequence>
<dbReference type="Proteomes" id="UP000234323">
    <property type="component" value="Unassembled WGS sequence"/>
</dbReference>
<gene>
    <name evidence="2" type="ORF">RhiirA4_480869</name>
</gene>
<keyword evidence="3" id="KW-1185">Reference proteome</keyword>
<protein>
    <submittedName>
        <fullName evidence="2">Uncharacterized protein</fullName>
    </submittedName>
</protein>
<dbReference type="VEuPathDB" id="FungiDB:FUN_004079"/>
<feature type="compositionally biased region" description="Basic and acidic residues" evidence="1">
    <location>
        <begin position="206"/>
        <end position="220"/>
    </location>
</feature>
<organism evidence="2 3">
    <name type="scientific">Rhizophagus irregularis</name>
    <dbReference type="NCBI Taxonomy" id="588596"/>
    <lineage>
        <taxon>Eukaryota</taxon>
        <taxon>Fungi</taxon>
        <taxon>Fungi incertae sedis</taxon>
        <taxon>Mucoromycota</taxon>
        <taxon>Glomeromycotina</taxon>
        <taxon>Glomeromycetes</taxon>
        <taxon>Glomerales</taxon>
        <taxon>Glomeraceae</taxon>
        <taxon>Rhizophagus</taxon>
    </lineage>
</organism>
<feature type="compositionally biased region" description="Low complexity" evidence="1">
    <location>
        <begin position="162"/>
        <end position="175"/>
    </location>
</feature>
<feature type="compositionally biased region" description="Basic residues" evidence="1">
    <location>
        <begin position="228"/>
        <end position="239"/>
    </location>
</feature>
<feature type="compositionally biased region" description="Basic residues" evidence="1">
    <location>
        <begin position="185"/>
        <end position="194"/>
    </location>
</feature>
<dbReference type="EMBL" id="LLXI01003145">
    <property type="protein sequence ID" value="PKY58723.1"/>
    <property type="molecule type" value="Genomic_DNA"/>
</dbReference>
<feature type="region of interest" description="Disordered" evidence="1">
    <location>
        <begin position="162"/>
        <end position="239"/>
    </location>
</feature>
<evidence type="ECO:0000256" key="1">
    <source>
        <dbReference type="SAM" id="MobiDB-lite"/>
    </source>
</evidence>
<evidence type="ECO:0000313" key="2">
    <source>
        <dbReference type="EMBL" id="PKY58723.1"/>
    </source>
</evidence>
<reference evidence="2 3" key="1">
    <citation type="submission" date="2015-10" db="EMBL/GenBank/DDBJ databases">
        <title>Genome analyses suggest a sexual origin of heterokaryosis in a supposedly ancient asexual fungus.</title>
        <authorList>
            <person name="Ropars J."/>
            <person name="Sedzielewska K."/>
            <person name="Noel J."/>
            <person name="Charron P."/>
            <person name="Farinelli L."/>
            <person name="Marton T."/>
            <person name="Kruger M."/>
            <person name="Pelin A."/>
            <person name="Brachmann A."/>
            <person name="Corradi N."/>
        </authorList>
    </citation>
    <scope>NUCLEOTIDE SEQUENCE [LARGE SCALE GENOMIC DNA]</scope>
    <source>
        <strain evidence="2 3">A4</strain>
    </source>
</reference>
<proteinExistence type="predicted"/>
<name>A0A2I1HIK4_9GLOM</name>
<evidence type="ECO:0000313" key="3">
    <source>
        <dbReference type="Proteomes" id="UP000234323"/>
    </source>
</evidence>